<keyword evidence="2" id="KW-1185">Reference proteome</keyword>
<gene>
    <name evidence="1" type="ORF">Tco_0823226</name>
</gene>
<dbReference type="EMBL" id="BQNB010012319">
    <property type="protein sequence ID" value="GJT02057.1"/>
    <property type="molecule type" value="Genomic_DNA"/>
</dbReference>
<comment type="caution">
    <text evidence="1">The sequence shown here is derived from an EMBL/GenBank/DDBJ whole genome shotgun (WGS) entry which is preliminary data.</text>
</comment>
<proteinExistence type="predicted"/>
<reference evidence="1" key="2">
    <citation type="submission" date="2022-01" db="EMBL/GenBank/DDBJ databases">
        <authorList>
            <person name="Yamashiro T."/>
            <person name="Shiraishi A."/>
            <person name="Satake H."/>
            <person name="Nakayama K."/>
        </authorList>
    </citation>
    <scope>NUCLEOTIDE SEQUENCE</scope>
</reference>
<evidence type="ECO:0000313" key="2">
    <source>
        <dbReference type="Proteomes" id="UP001151760"/>
    </source>
</evidence>
<reference evidence="1" key="1">
    <citation type="journal article" date="2022" name="Int. J. Mol. Sci.">
        <title>Draft Genome of Tanacetum Coccineum: Genomic Comparison of Closely Related Tanacetum-Family Plants.</title>
        <authorList>
            <person name="Yamashiro T."/>
            <person name="Shiraishi A."/>
            <person name="Nakayama K."/>
            <person name="Satake H."/>
        </authorList>
    </citation>
    <scope>NUCLEOTIDE SEQUENCE</scope>
</reference>
<name>A0ABQ5AJX3_9ASTR</name>
<sequence length="110" mass="12760">MEWLLICAKLEEAVGAQNWLDMVPLYCRKFMSGYREFAIKMNRLRGEMIEACQYGIAFVWELESVAGVIVTAKNALFLKEMMDKEGSREAKERALEIESFVHKLMRDESS</sequence>
<evidence type="ECO:0008006" key="3">
    <source>
        <dbReference type="Google" id="ProtNLM"/>
    </source>
</evidence>
<organism evidence="1 2">
    <name type="scientific">Tanacetum coccineum</name>
    <dbReference type="NCBI Taxonomy" id="301880"/>
    <lineage>
        <taxon>Eukaryota</taxon>
        <taxon>Viridiplantae</taxon>
        <taxon>Streptophyta</taxon>
        <taxon>Embryophyta</taxon>
        <taxon>Tracheophyta</taxon>
        <taxon>Spermatophyta</taxon>
        <taxon>Magnoliopsida</taxon>
        <taxon>eudicotyledons</taxon>
        <taxon>Gunneridae</taxon>
        <taxon>Pentapetalae</taxon>
        <taxon>asterids</taxon>
        <taxon>campanulids</taxon>
        <taxon>Asterales</taxon>
        <taxon>Asteraceae</taxon>
        <taxon>Asteroideae</taxon>
        <taxon>Anthemideae</taxon>
        <taxon>Anthemidinae</taxon>
        <taxon>Tanacetum</taxon>
    </lineage>
</organism>
<dbReference type="Proteomes" id="UP001151760">
    <property type="component" value="Unassembled WGS sequence"/>
</dbReference>
<protein>
    <recommendedName>
        <fullName evidence="3">Exocyst subunit Exo70 family protein</fullName>
    </recommendedName>
</protein>
<accession>A0ABQ5AJX3</accession>
<evidence type="ECO:0000313" key="1">
    <source>
        <dbReference type="EMBL" id="GJT02057.1"/>
    </source>
</evidence>